<dbReference type="RefSeq" id="WP_182157570.1">
    <property type="nucleotide sequence ID" value="NZ_JACEZU010000021.1"/>
</dbReference>
<evidence type="ECO:0000313" key="8">
    <source>
        <dbReference type="Proteomes" id="UP000573499"/>
    </source>
</evidence>
<dbReference type="Pfam" id="PF17200">
    <property type="entry name" value="sCache_2"/>
    <property type="match status" value="1"/>
</dbReference>
<evidence type="ECO:0000256" key="3">
    <source>
        <dbReference type="ARBA" id="ARBA00022692"/>
    </source>
</evidence>
<dbReference type="GO" id="GO:0005886">
    <property type="term" value="C:plasma membrane"/>
    <property type="evidence" value="ECO:0007669"/>
    <property type="project" value="UniProtKB-SubCell"/>
</dbReference>
<keyword evidence="4" id="KW-1133">Transmembrane helix</keyword>
<keyword evidence="2" id="KW-1003">Cell membrane</keyword>
<sequence length="151" mass="16943">MKNLIKGIISASVLLGALAQGAERGNEAEAVAMVQKTIAHLKQNGREKTFIEVNDPKGPFVDRDLYVVINDMNAKNLAHGGNHRILGKNLMDLKDIDGKYPMRERIAMIKASGKGWQDYKFVNQATQQIEKKSMYSERYEDLIVSCGVYKQ</sequence>
<dbReference type="InterPro" id="IPR033480">
    <property type="entry name" value="sCache_2"/>
</dbReference>
<reference evidence="7 8" key="1">
    <citation type="submission" date="2020-07" db="EMBL/GenBank/DDBJ databases">
        <title>Novel species isolated from subtropical streams in China.</title>
        <authorList>
            <person name="Lu H."/>
        </authorList>
    </citation>
    <scope>NUCLEOTIDE SEQUENCE [LARGE SCALE GENOMIC DNA]</scope>
    <source>
        <strain evidence="7 8">LX47W</strain>
    </source>
</reference>
<dbReference type="AlphaFoldDB" id="A0A7W2FFB7"/>
<dbReference type="EMBL" id="JACEZU010000021">
    <property type="protein sequence ID" value="MBA5690650.1"/>
    <property type="molecule type" value="Genomic_DNA"/>
</dbReference>
<evidence type="ECO:0000256" key="2">
    <source>
        <dbReference type="ARBA" id="ARBA00022475"/>
    </source>
</evidence>
<keyword evidence="3" id="KW-0812">Transmembrane</keyword>
<evidence type="ECO:0000256" key="1">
    <source>
        <dbReference type="ARBA" id="ARBA00004651"/>
    </source>
</evidence>
<proteinExistence type="predicted"/>
<name>A0A7W2FFB7_9BURK</name>
<evidence type="ECO:0000259" key="6">
    <source>
        <dbReference type="SMART" id="SM01049"/>
    </source>
</evidence>
<dbReference type="Gene3D" id="3.30.450.20">
    <property type="entry name" value="PAS domain"/>
    <property type="match status" value="1"/>
</dbReference>
<dbReference type="Proteomes" id="UP000573499">
    <property type="component" value="Unassembled WGS sequence"/>
</dbReference>
<evidence type="ECO:0000313" key="7">
    <source>
        <dbReference type="EMBL" id="MBA5690650.1"/>
    </source>
</evidence>
<dbReference type="SMART" id="SM01049">
    <property type="entry name" value="Cache_2"/>
    <property type="match status" value="1"/>
</dbReference>
<comment type="caution">
    <text evidence="7">The sequence shown here is derived from an EMBL/GenBank/DDBJ whole genome shotgun (WGS) entry which is preliminary data.</text>
</comment>
<gene>
    <name evidence="7" type="ORF">H3H39_26795</name>
</gene>
<keyword evidence="5" id="KW-0472">Membrane</keyword>
<evidence type="ECO:0000256" key="4">
    <source>
        <dbReference type="ARBA" id="ARBA00022989"/>
    </source>
</evidence>
<organism evidence="7 8">
    <name type="scientific">Rugamonas apoptosis</name>
    <dbReference type="NCBI Taxonomy" id="2758570"/>
    <lineage>
        <taxon>Bacteria</taxon>
        <taxon>Pseudomonadati</taxon>
        <taxon>Pseudomonadota</taxon>
        <taxon>Betaproteobacteria</taxon>
        <taxon>Burkholderiales</taxon>
        <taxon>Oxalobacteraceae</taxon>
        <taxon>Telluria group</taxon>
        <taxon>Rugamonas</taxon>
    </lineage>
</organism>
<feature type="domain" description="Single Cache" evidence="6">
    <location>
        <begin position="19"/>
        <end position="103"/>
    </location>
</feature>
<evidence type="ECO:0000256" key="5">
    <source>
        <dbReference type="ARBA" id="ARBA00023136"/>
    </source>
</evidence>
<protein>
    <submittedName>
        <fullName evidence="7">Cache domain-containing protein</fullName>
    </submittedName>
</protein>
<keyword evidence="8" id="KW-1185">Reference proteome</keyword>
<comment type="subcellular location">
    <subcellularLocation>
        <location evidence="1">Cell membrane</location>
        <topology evidence="1">Multi-pass membrane protein</topology>
    </subcellularLocation>
</comment>
<accession>A0A7W2FFB7</accession>